<dbReference type="InterPro" id="IPR002575">
    <property type="entry name" value="Aminoglycoside_PTrfase"/>
</dbReference>
<protein>
    <recommendedName>
        <fullName evidence="1">Aminoglycoside phosphotransferase domain-containing protein</fullName>
    </recommendedName>
</protein>
<dbReference type="AlphaFoldDB" id="A0A410DTJ8"/>
<organism evidence="2 3">
    <name type="scientific">Clostridium manihotivorum</name>
    <dbReference type="NCBI Taxonomy" id="2320868"/>
    <lineage>
        <taxon>Bacteria</taxon>
        <taxon>Bacillati</taxon>
        <taxon>Bacillota</taxon>
        <taxon>Clostridia</taxon>
        <taxon>Eubacteriales</taxon>
        <taxon>Clostridiaceae</taxon>
        <taxon>Clostridium</taxon>
    </lineage>
</organism>
<gene>
    <name evidence="2" type="ORF">C1I91_12325</name>
</gene>
<feature type="domain" description="Aminoglycoside phosphotransferase" evidence="1">
    <location>
        <begin position="6"/>
        <end position="203"/>
    </location>
</feature>
<dbReference type="Gene3D" id="3.90.1200.10">
    <property type="match status" value="1"/>
</dbReference>
<proteinExistence type="predicted"/>
<evidence type="ECO:0000313" key="2">
    <source>
        <dbReference type="EMBL" id="QAA32361.1"/>
    </source>
</evidence>
<name>A0A410DTJ8_9CLOT</name>
<dbReference type="SUPFAM" id="SSF56112">
    <property type="entry name" value="Protein kinase-like (PK-like)"/>
    <property type="match status" value="1"/>
</dbReference>
<keyword evidence="3" id="KW-1185">Reference proteome</keyword>
<dbReference type="Pfam" id="PF01636">
    <property type="entry name" value="APH"/>
    <property type="match status" value="1"/>
</dbReference>
<dbReference type="InterPro" id="IPR011009">
    <property type="entry name" value="Kinase-like_dom_sf"/>
</dbReference>
<dbReference type="OrthoDB" id="9800774at2"/>
<dbReference type="Proteomes" id="UP000286268">
    <property type="component" value="Chromosome"/>
</dbReference>
<dbReference type="KEGG" id="cmah:C1I91_12325"/>
<dbReference type="RefSeq" id="WP_128213148.1">
    <property type="nucleotide sequence ID" value="NZ_CP025746.1"/>
</dbReference>
<evidence type="ECO:0000259" key="1">
    <source>
        <dbReference type="Pfam" id="PF01636"/>
    </source>
</evidence>
<accession>A0A410DTJ8</accession>
<reference evidence="2 3" key="1">
    <citation type="submission" date="2018-01" db="EMBL/GenBank/DDBJ databases">
        <title>Genome Sequencing and Assembly of Anaerobacter polyendosporus strain CT4.</title>
        <authorList>
            <person name="Tachaapaikoon C."/>
            <person name="Sutheeworapong S."/>
            <person name="Jenjaroenpun P."/>
            <person name="Wongsurawat T."/>
            <person name="Nookeaw I."/>
            <person name="Cheawchanlertfa P."/>
            <person name="Kosugi A."/>
            <person name="Cheevadhanarak S."/>
            <person name="Ratanakhanokchai K."/>
        </authorList>
    </citation>
    <scope>NUCLEOTIDE SEQUENCE [LARGE SCALE GENOMIC DNA]</scope>
    <source>
        <strain evidence="2 3">CT4</strain>
    </source>
</reference>
<sequence length="284" mass="32322">MILGELLGSGGSSEVYAYTEDKIVKLYYEGYLKDNVVWEFEKTKNAGDQGLPAPKVYEMIEHDGRYGIVMERIDGTSFMDCMYQFIINFEGREITGNEVNQSPEMNYVIKETARLLYNLHCTKADLMDTMSSSMTRMVENNTYLTSEEKDYVKNMIDALPQGDYVCHGDPNPGNIIKTNDTTRLIDWVSCVNGHPLYDLAEYILMFEYGELPPDTPAYIIEFISKNNQSMIDIFLNEYSRLSNLDLTNIDAFIIPMLASKLGGGSSERQKEFILKKIRSGLNIA</sequence>
<evidence type="ECO:0000313" key="3">
    <source>
        <dbReference type="Proteomes" id="UP000286268"/>
    </source>
</evidence>
<dbReference type="EMBL" id="CP025746">
    <property type="protein sequence ID" value="QAA32361.1"/>
    <property type="molecule type" value="Genomic_DNA"/>
</dbReference>